<dbReference type="InterPro" id="IPR012318">
    <property type="entry name" value="HTH_CRP"/>
</dbReference>
<dbReference type="PANTHER" id="PTHR24567:SF74">
    <property type="entry name" value="HTH-TYPE TRANSCRIPTIONAL REGULATOR ARCR"/>
    <property type="match status" value="1"/>
</dbReference>
<dbReference type="InterPro" id="IPR050397">
    <property type="entry name" value="Env_Response_Regulators"/>
</dbReference>
<name>A0ABN5YN91_9MYCO</name>
<evidence type="ECO:0000256" key="4">
    <source>
        <dbReference type="SAM" id="MobiDB-lite"/>
    </source>
</evidence>
<dbReference type="Pfam" id="PF13545">
    <property type="entry name" value="HTH_Crp_2"/>
    <property type="match status" value="1"/>
</dbReference>
<dbReference type="InterPro" id="IPR014710">
    <property type="entry name" value="RmlC-like_jellyroll"/>
</dbReference>
<protein>
    <recommendedName>
        <fullName evidence="9">Crp/Fnr family transcriptional regulator</fullName>
    </recommendedName>
</protein>
<dbReference type="InterPro" id="IPR018490">
    <property type="entry name" value="cNMP-bd_dom_sf"/>
</dbReference>
<proteinExistence type="predicted"/>
<dbReference type="Gene3D" id="1.10.10.10">
    <property type="entry name" value="Winged helix-like DNA-binding domain superfamily/Winged helix DNA-binding domain"/>
    <property type="match status" value="1"/>
</dbReference>
<dbReference type="InterPro" id="IPR000595">
    <property type="entry name" value="cNMP-bd_dom"/>
</dbReference>
<dbReference type="SUPFAM" id="SSF46785">
    <property type="entry name" value="Winged helix' DNA-binding domain"/>
    <property type="match status" value="1"/>
</dbReference>
<dbReference type="EMBL" id="AP022577">
    <property type="protein sequence ID" value="BBX82991.1"/>
    <property type="molecule type" value="Genomic_DNA"/>
</dbReference>
<keyword evidence="8" id="KW-1185">Reference proteome</keyword>
<evidence type="ECO:0000256" key="2">
    <source>
        <dbReference type="ARBA" id="ARBA00023125"/>
    </source>
</evidence>
<keyword evidence="3" id="KW-0804">Transcription</keyword>
<evidence type="ECO:0000256" key="1">
    <source>
        <dbReference type="ARBA" id="ARBA00023015"/>
    </source>
</evidence>
<dbReference type="CDD" id="cd00038">
    <property type="entry name" value="CAP_ED"/>
    <property type="match status" value="1"/>
</dbReference>
<sequence length="286" mass="31117">MRRCRTPESNPASAVLRRTGTHPSTNMMRNRWAECAVPASHVDWKDALSKSWLIQDRTTMDELLGVTGSAPSLHLNDFPTGHQIFADGKPANRVYVIISGIVKLTAPLPRGRCAVRSLLGPGDIIDAPTAFDGSPHGCTATCQTLVRTASLSSSTVQRLLRHRPALAQRWLQALAQEIRAREQDIALLASGDIAARVARELIRLAEHLGNPVEGVLHIDHTLTRQEFAELVGAPKEPVGKALANFVAHGWIVTGPGRFEITDIDQLRRRAAAAFTTSALDSHAFSE</sequence>
<dbReference type="PROSITE" id="PS50042">
    <property type="entry name" value="CNMP_BINDING_3"/>
    <property type="match status" value="1"/>
</dbReference>
<evidence type="ECO:0000256" key="3">
    <source>
        <dbReference type="ARBA" id="ARBA00023163"/>
    </source>
</evidence>
<dbReference type="Pfam" id="PF00027">
    <property type="entry name" value="cNMP_binding"/>
    <property type="match status" value="1"/>
</dbReference>
<organism evidence="7 8">
    <name type="scientific">Mycolicibacterium aubagnense</name>
    <dbReference type="NCBI Taxonomy" id="319707"/>
    <lineage>
        <taxon>Bacteria</taxon>
        <taxon>Bacillati</taxon>
        <taxon>Actinomycetota</taxon>
        <taxon>Actinomycetes</taxon>
        <taxon>Mycobacteriales</taxon>
        <taxon>Mycobacteriaceae</taxon>
        <taxon>Mycolicibacterium</taxon>
    </lineage>
</organism>
<keyword evidence="1" id="KW-0805">Transcription regulation</keyword>
<evidence type="ECO:0008006" key="9">
    <source>
        <dbReference type="Google" id="ProtNLM"/>
    </source>
</evidence>
<evidence type="ECO:0000259" key="6">
    <source>
        <dbReference type="PROSITE" id="PS51063"/>
    </source>
</evidence>
<dbReference type="SUPFAM" id="SSF51206">
    <property type="entry name" value="cAMP-binding domain-like"/>
    <property type="match status" value="1"/>
</dbReference>
<dbReference type="InterPro" id="IPR036390">
    <property type="entry name" value="WH_DNA-bd_sf"/>
</dbReference>
<dbReference type="PANTHER" id="PTHR24567">
    <property type="entry name" value="CRP FAMILY TRANSCRIPTIONAL REGULATORY PROTEIN"/>
    <property type="match status" value="1"/>
</dbReference>
<dbReference type="Proteomes" id="UP000465609">
    <property type="component" value="Chromosome"/>
</dbReference>
<evidence type="ECO:0000259" key="5">
    <source>
        <dbReference type="PROSITE" id="PS50042"/>
    </source>
</evidence>
<feature type="domain" description="HTH crp-type" evidence="6">
    <location>
        <begin position="191"/>
        <end position="264"/>
    </location>
</feature>
<dbReference type="RefSeq" id="WP_138230503.1">
    <property type="nucleotide sequence ID" value="NZ_AP022577.1"/>
</dbReference>
<feature type="region of interest" description="Disordered" evidence="4">
    <location>
        <begin position="1"/>
        <end position="23"/>
    </location>
</feature>
<dbReference type="PROSITE" id="PS51063">
    <property type="entry name" value="HTH_CRP_2"/>
    <property type="match status" value="1"/>
</dbReference>
<feature type="domain" description="Cyclic nucleotide-binding" evidence="5">
    <location>
        <begin position="72"/>
        <end position="177"/>
    </location>
</feature>
<accession>A0ABN5YN91</accession>
<gene>
    <name evidence="7" type="ORF">MAUB_08640</name>
</gene>
<dbReference type="Gene3D" id="2.60.120.10">
    <property type="entry name" value="Jelly Rolls"/>
    <property type="match status" value="1"/>
</dbReference>
<evidence type="ECO:0000313" key="8">
    <source>
        <dbReference type="Proteomes" id="UP000465609"/>
    </source>
</evidence>
<evidence type="ECO:0000313" key="7">
    <source>
        <dbReference type="EMBL" id="BBX82991.1"/>
    </source>
</evidence>
<dbReference type="InterPro" id="IPR036388">
    <property type="entry name" value="WH-like_DNA-bd_sf"/>
</dbReference>
<keyword evidence="2" id="KW-0238">DNA-binding</keyword>
<reference evidence="7 8" key="1">
    <citation type="journal article" date="2019" name="Emerg. Microbes Infect.">
        <title>Comprehensive subspecies identification of 175 nontuberculous mycobacteria species based on 7547 genomic profiles.</title>
        <authorList>
            <person name="Matsumoto Y."/>
            <person name="Kinjo T."/>
            <person name="Motooka D."/>
            <person name="Nabeya D."/>
            <person name="Jung N."/>
            <person name="Uechi K."/>
            <person name="Horii T."/>
            <person name="Iida T."/>
            <person name="Fujita J."/>
            <person name="Nakamura S."/>
        </authorList>
    </citation>
    <scope>NUCLEOTIDE SEQUENCE [LARGE SCALE GENOMIC DNA]</scope>
    <source>
        <strain evidence="7 8">JCM 15296</strain>
    </source>
</reference>